<proteinExistence type="predicted"/>
<organism evidence="2 3">
    <name type="scientific">Trichocladium antarcticum</name>
    <dbReference type="NCBI Taxonomy" id="1450529"/>
    <lineage>
        <taxon>Eukaryota</taxon>
        <taxon>Fungi</taxon>
        <taxon>Dikarya</taxon>
        <taxon>Ascomycota</taxon>
        <taxon>Pezizomycotina</taxon>
        <taxon>Sordariomycetes</taxon>
        <taxon>Sordariomycetidae</taxon>
        <taxon>Sordariales</taxon>
        <taxon>Chaetomiaceae</taxon>
        <taxon>Trichocladium</taxon>
    </lineage>
</organism>
<feature type="compositionally biased region" description="Basic residues" evidence="1">
    <location>
        <begin position="893"/>
        <end position="903"/>
    </location>
</feature>
<dbReference type="Proteomes" id="UP001304895">
    <property type="component" value="Unassembled WGS sequence"/>
</dbReference>
<dbReference type="EMBL" id="MU853418">
    <property type="protein sequence ID" value="KAK4132296.1"/>
    <property type="molecule type" value="Genomic_DNA"/>
</dbReference>
<feature type="region of interest" description="Disordered" evidence="1">
    <location>
        <begin position="469"/>
        <end position="614"/>
    </location>
</feature>
<evidence type="ECO:0000313" key="2">
    <source>
        <dbReference type="EMBL" id="KAK4132296.1"/>
    </source>
</evidence>
<feature type="region of interest" description="Disordered" evidence="1">
    <location>
        <begin position="630"/>
        <end position="746"/>
    </location>
</feature>
<feature type="compositionally biased region" description="Polar residues" evidence="1">
    <location>
        <begin position="350"/>
        <end position="363"/>
    </location>
</feature>
<feature type="compositionally biased region" description="Pro residues" evidence="1">
    <location>
        <begin position="997"/>
        <end position="1009"/>
    </location>
</feature>
<feature type="compositionally biased region" description="Polar residues" evidence="1">
    <location>
        <begin position="158"/>
        <end position="168"/>
    </location>
</feature>
<feature type="compositionally biased region" description="Basic and acidic residues" evidence="1">
    <location>
        <begin position="253"/>
        <end position="266"/>
    </location>
</feature>
<feature type="compositionally biased region" description="Basic and acidic residues" evidence="1">
    <location>
        <begin position="830"/>
        <end position="840"/>
    </location>
</feature>
<feature type="compositionally biased region" description="Polar residues" evidence="1">
    <location>
        <begin position="630"/>
        <end position="642"/>
    </location>
</feature>
<evidence type="ECO:0000313" key="3">
    <source>
        <dbReference type="Proteomes" id="UP001304895"/>
    </source>
</evidence>
<feature type="compositionally biased region" description="Low complexity" evidence="1">
    <location>
        <begin position="945"/>
        <end position="963"/>
    </location>
</feature>
<comment type="caution">
    <text evidence="2">The sequence shown here is derived from an EMBL/GenBank/DDBJ whole genome shotgun (WGS) entry which is preliminary data.</text>
</comment>
<feature type="region of interest" description="Disordered" evidence="1">
    <location>
        <begin position="1"/>
        <end position="25"/>
    </location>
</feature>
<feature type="region of interest" description="Disordered" evidence="1">
    <location>
        <begin position="45"/>
        <end position="78"/>
    </location>
</feature>
<feature type="compositionally biased region" description="Polar residues" evidence="1">
    <location>
        <begin position="770"/>
        <end position="799"/>
    </location>
</feature>
<feature type="compositionally biased region" description="Basic and acidic residues" evidence="1">
    <location>
        <begin position="904"/>
        <end position="921"/>
    </location>
</feature>
<feature type="region of interest" description="Disordered" evidence="1">
    <location>
        <begin position="396"/>
        <end position="416"/>
    </location>
</feature>
<reference evidence="2" key="1">
    <citation type="journal article" date="2023" name="Mol. Phylogenet. Evol.">
        <title>Genome-scale phylogeny and comparative genomics of the fungal order Sordariales.</title>
        <authorList>
            <person name="Hensen N."/>
            <person name="Bonometti L."/>
            <person name="Westerberg I."/>
            <person name="Brannstrom I.O."/>
            <person name="Guillou S."/>
            <person name="Cros-Aarteil S."/>
            <person name="Calhoun S."/>
            <person name="Haridas S."/>
            <person name="Kuo A."/>
            <person name="Mondo S."/>
            <person name="Pangilinan J."/>
            <person name="Riley R."/>
            <person name="LaButti K."/>
            <person name="Andreopoulos B."/>
            <person name="Lipzen A."/>
            <person name="Chen C."/>
            <person name="Yan M."/>
            <person name="Daum C."/>
            <person name="Ng V."/>
            <person name="Clum A."/>
            <person name="Steindorff A."/>
            <person name="Ohm R.A."/>
            <person name="Martin F."/>
            <person name="Silar P."/>
            <person name="Natvig D.O."/>
            <person name="Lalanne C."/>
            <person name="Gautier V."/>
            <person name="Ament-Velasquez S.L."/>
            <person name="Kruys A."/>
            <person name="Hutchinson M.I."/>
            <person name="Powell A.J."/>
            <person name="Barry K."/>
            <person name="Miller A.N."/>
            <person name="Grigoriev I.V."/>
            <person name="Debuchy R."/>
            <person name="Gladieux P."/>
            <person name="Hiltunen Thoren M."/>
            <person name="Johannesson H."/>
        </authorList>
    </citation>
    <scope>NUCLEOTIDE SEQUENCE</scope>
    <source>
        <strain evidence="2">CBS 123565</strain>
    </source>
</reference>
<feature type="compositionally biased region" description="Polar residues" evidence="1">
    <location>
        <begin position="133"/>
        <end position="145"/>
    </location>
</feature>
<feature type="region of interest" description="Disordered" evidence="1">
    <location>
        <begin position="817"/>
        <end position="975"/>
    </location>
</feature>
<feature type="region of interest" description="Disordered" evidence="1">
    <location>
        <begin position="102"/>
        <end position="230"/>
    </location>
</feature>
<feature type="region of interest" description="Disordered" evidence="1">
    <location>
        <begin position="286"/>
        <end position="368"/>
    </location>
</feature>
<protein>
    <submittedName>
        <fullName evidence="2">Uncharacterized protein</fullName>
    </submittedName>
</protein>
<name>A0AAN6UGP2_9PEZI</name>
<feature type="compositionally biased region" description="Low complexity" evidence="1">
    <location>
        <begin position="676"/>
        <end position="685"/>
    </location>
</feature>
<feature type="compositionally biased region" description="Basic and acidic residues" evidence="1">
    <location>
        <begin position="710"/>
        <end position="722"/>
    </location>
</feature>
<feature type="region of interest" description="Disordered" evidence="1">
    <location>
        <begin position="758"/>
        <end position="801"/>
    </location>
</feature>
<feature type="compositionally biased region" description="Polar residues" evidence="1">
    <location>
        <begin position="469"/>
        <end position="488"/>
    </location>
</feature>
<sequence>MDLLYSPYGVGTMPKPTKAETARRTEDLRKPNSFQRMLELEKEKKAQRLRAAPPRFPTASQPIVQLKEGPGSRPDRLYSAFPQESHLMLDTTQRVVVPPLISITNPQPANDENLVRSSGGEAGKGSEPADAKTPTNSESLQTQVKSPAAGDDGDDAMSEQSSICQSPSWEGYGQRKREKKLEAERRKREKEKAEKEAKAAKKRNTGRLSKPPPPSVTTKHGSRATILTNADRAMSDPLLITQHPIHDNPSIHQPEDIGRSASADDLHQSRRLRAVVAKIVPVSSPGEAIPMTMSEGPTPTDAQPTPECASTSEPRSPRDAFPPSASRTPMLRHMSPSGNNRGDSLLQGAANVNRSPESPSGAANVTGAGRDGYVLYQRTQAADRALAGLADEQLAGGVDPSCPPKSSPARTQHTRRLSLTQEAKFAAMRLLGMRATPPARDDGLGGNESDSQSDCLAFKAIPYAHTNAEPATSTGTVPASPESGSCNHRTAVHERPSTSESAVPHRRNAVQEGVATLERPLTSQSSASSSGPSIAHSAFSKHNKKSRSLKDAAKAALQMSHRLQKPKDNSMPSELMPPYFALRSRMQPRASVRAMSDTSRVPAEDSPAPTPVPLLPAHAVISLETHSTNMFQQTTATTSVSDSSKHGEIGAQETCRASEGSSSSSAYEDTSPRPSPTTTPGTSRPQSAKDFPLTETELTKGDFDSSGLQDDERTLRQSRDSSKSSTPRIVDSEVRESGDIGGDIPVDIDCDAQSFNTSIYYSDDNNNNDSLASPTLSSTRHGMGQSSATALTATPSDVQQPRLPKLSFDLDFGRGIADDPIFIPPRSKKRDLATVDRSRGDLAANEQLEAKMKAAPIGMGAVGGDEQNRESGSSPNGSKDADENETRGANLGRNKRTHHQQRRMLREVEKGVKPAQGREEEVQQTGVTLTTMPEVASGGLHRGWSSKSTSSASSTVPSISSRSPAGTSPASEFQIPGNPYLAEFIEPLKGHGVPAEIPKPPAAPSPTCLPRPLQQVASKHPSRPRTHAASTGVSEPTTASGPSTPFRRPSGTAPASILKQPENPAFDPPPAGSPPVSSRPHILSSLPKHMQLQAGISVRGPGVVAEARPAPIAKMFVECCSCRFYHDMPSKIYECMARPDAVVEDRVLGISGAITTMVKCPWCQHNMSRNCCAGYAAVVYLTERLH</sequence>
<feature type="compositionally biased region" description="Polar residues" evidence="1">
    <location>
        <begin position="295"/>
        <end position="314"/>
    </location>
</feature>
<feature type="compositionally biased region" description="Polar residues" evidence="1">
    <location>
        <begin position="1028"/>
        <end position="1043"/>
    </location>
</feature>
<feature type="region of interest" description="Disordered" evidence="1">
    <location>
        <begin position="242"/>
        <end position="266"/>
    </location>
</feature>
<feature type="compositionally biased region" description="Basic and acidic residues" evidence="1">
    <location>
        <begin position="173"/>
        <end position="199"/>
    </location>
</feature>
<accession>A0AAN6UGP2</accession>
<feature type="region of interest" description="Disordered" evidence="1">
    <location>
        <begin position="992"/>
        <end position="1082"/>
    </location>
</feature>
<dbReference type="AlphaFoldDB" id="A0AAN6UGP2"/>
<evidence type="ECO:0000256" key="1">
    <source>
        <dbReference type="SAM" id="MobiDB-lite"/>
    </source>
</evidence>
<gene>
    <name evidence="2" type="ORF">BT67DRAFT_85282</name>
</gene>
<reference evidence="2" key="2">
    <citation type="submission" date="2023-05" db="EMBL/GenBank/DDBJ databases">
        <authorList>
            <consortium name="Lawrence Berkeley National Laboratory"/>
            <person name="Steindorff A."/>
            <person name="Hensen N."/>
            <person name="Bonometti L."/>
            <person name="Westerberg I."/>
            <person name="Brannstrom I.O."/>
            <person name="Guillou S."/>
            <person name="Cros-Aarteil S."/>
            <person name="Calhoun S."/>
            <person name="Haridas S."/>
            <person name="Kuo A."/>
            <person name="Mondo S."/>
            <person name="Pangilinan J."/>
            <person name="Riley R."/>
            <person name="Labutti K."/>
            <person name="Andreopoulos B."/>
            <person name="Lipzen A."/>
            <person name="Chen C."/>
            <person name="Yanf M."/>
            <person name="Daum C."/>
            <person name="Ng V."/>
            <person name="Clum A."/>
            <person name="Ohm R."/>
            <person name="Martin F."/>
            <person name="Silar P."/>
            <person name="Natvig D."/>
            <person name="Lalanne C."/>
            <person name="Gautier V."/>
            <person name="Ament-Velasquez S.L."/>
            <person name="Kruys A."/>
            <person name="Hutchinson M.I."/>
            <person name="Powell A.J."/>
            <person name="Barry K."/>
            <person name="Miller A.N."/>
            <person name="Grigoriev I.V."/>
            <person name="Debuchy R."/>
            <person name="Gladieux P."/>
            <person name="Thoren M.H."/>
            <person name="Johannesson H."/>
        </authorList>
    </citation>
    <scope>NUCLEOTIDE SEQUENCE</scope>
    <source>
        <strain evidence="2">CBS 123565</strain>
    </source>
</reference>
<keyword evidence="3" id="KW-1185">Reference proteome</keyword>
<feature type="compositionally biased region" description="Low complexity" evidence="1">
    <location>
        <begin position="523"/>
        <end position="538"/>
    </location>
</feature>